<protein>
    <submittedName>
        <fullName evidence="3">Type VII secretion protein EccB</fullName>
    </submittedName>
</protein>
<evidence type="ECO:0000256" key="1">
    <source>
        <dbReference type="SAM" id="MobiDB-lite"/>
    </source>
</evidence>
<dbReference type="InterPro" id="IPR044857">
    <property type="entry name" value="T7SS_EccB_R1"/>
</dbReference>
<dbReference type="Gene3D" id="3.30.2390.20">
    <property type="entry name" value="Type VII secretion system EccB, repeat 1 domain"/>
    <property type="match status" value="1"/>
</dbReference>
<evidence type="ECO:0000313" key="4">
    <source>
        <dbReference type="Proteomes" id="UP001596200"/>
    </source>
</evidence>
<dbReference type="Pfam" id="PF05108">
    <property type="entry name" value="T7SS_ESX1_EccB"/>
    <property type="match status" value="1"/>
</dbReference>
<keyword evidence="2" id="KW-0472">Membrane</keyword>
<dbReference type="Proteomes" id="UP001596200">
    <property type="component" value="Unassembled WGS sequence"/>
</dbReference>
<evidence type="ECO:0000256" key="2">
    <source>
        <dbReference type="SAM" id="Phobius"/>
    </source>
</evidence>
<reference evidence="4" key="1">
    <citation type="journal article" date="2019" name="Int. J. Syst. Evol. Microbiol.">
        <title>The Global Catalogue of Microorganisms (GCM) 10K type strain sequencing project: providing services to taxonomists for standard genome sequencing and annotation.</title>
        <authorList>
            <consortium name="The Broad Institute Genomics Platform"/>
            <consortium name="The Broad Institute Genome Sequencing Center for Infectious Disease"/>
            <person name="Wu L."/>
            <person name="Ma J."/>
        </authorList>
    </citation>
    <scope>NUCLEOTIDE SEQUENCE [LARGE SCALE GENOMIC DNA]</scope>
    <source>
        <strain evidence="4">JCM 4147</strain>
    </source>
</reference>
<dbReference type="PANTHER" id="PTHR40765">
    <property type="entry name" value="ESX-2 SECRETION SYSTEM ATPASE ECCB2"/>
    <property type="match status" value="1"/>
</dbReference>
<evidence type="ECO:0000313" key="3">
    <source>
        <dbReference type="EMBL" id="MFC5914554.1"/>
    </source>
</evidence>
<comment type="caution">
    <text evidence="3">The sequence shown here is derived from an EMBL/GenBank/DDBJ whole genome shotgun (WGS) entry which is preliminary data.</text>
</comment>
<name>A0ABW1GM99_9ACTN</name>
<feature type="transmembrane region" description="Helical" evidence="2">
    <location>
        <begin position="41"/>
        <end position="61"/>
    </location>
</feature>
<keyword evidence="2" id="KW-1133">Transmembrane helix</keyword>
<dbReference type="InterPro" id="IPR007795">
    <property type="entry name" value="T7SS_EccB"/>
</dbReference>
<proteinExistence type="predicted"/>
<dbReference type="RefSeq" id="WP_344511469.1">
    <property type="nucleotide sequence ID" value="NZ_BAAATU010000020.1"/>
</dbReference>
<organism evidence="3 4">
    <name type="scientific">Streptomyces pulveraceus</name>
    <dbReference type="NCBI Taxonomy" id="68258"/>
    <lineage>
        <taxon>Bacteria</taxon>
        <taxon>Bacillati</taxon>
        <taxon>Actinomycetota</taxon>
        <taxon>Actinomycetes</taxon>
        <taxon>Kitasatosporales</taxon>
        <taxon>Streptomycetaceae</taxon>
        <taxon>Streptomyces</taxon>
    </lineage>
</organism>
<feature type="region of interest" description="Disordered" evidence="1">
    <location>
        <begin position="473"/>
        <end position="517"/>
    </location>
</feature>
<accession>A0ABW1GM99</accession>
<gene>
    <name evidence="3" type="primary">eccB</name>
    <name evidence="3" type="ORF">ACFP1B_14085</name>
</gene>
<dbReference type="PANTHER" id="PTHR40765:SF2">
    <property type="entry name" value="ESX-2 SECRETION SYSTEM ATPASE ECCB2"/>
    <property type="match status" value="1"/>
</dbReference>
<keyword evidence="2" id="KW-0812">Transmembrane</keyword>
<feature type="compositionally biased region" description="Low complexity" evidence="1">
    <location>
        <begin position="481"/>
        <end position="492"/>
    </location>
</feature>
<keyword evidence="4" id="KW-1185">Reference proteome</keyword>
<sequence>MQSKRDQVQAHTFVMGRLTSGMLLADPDAPESPLGRTTRGVLIGVVITALVAAGSLVYGFMSPGGNDAWRASGTLVVNRDTGARYVYVAGRLRPVRNYASALLVGEGKLKSEDVGTASLKGTPVGAPVGIPGAPDSVPGPEDLESDPWQVCSVLASEAGAEDSGGSRNPTGAFTALVAGAPVQGRGLGAGQALVVSGPDRTRYLVWQGSRLRLDRGGNAAVSLGYGSVTPRPVSAAFLDALVQGPDLVPPAVPGRGGAGPSLGGRPSKLGQVFQSRTPGAARQYYLLRKEGLVPLTETGAALALGDAATRDAAYGGAAPVAAVIGAAEVKARLAPGTDGGEPVPAGLPAKPPRAEPVPAGWAACARVRPDRGDGTRVTGALVPLTALPPASAASPENTAAACLPVDATAVRPGHGALVKALGAGGTDVGSTTYFVADNGVKYRLLSRAAQKALGYDGAAAQALPSPILAMLPSGPDLSPEAAAAGRGVGTTAPSCPRGEGKAEGDQGNRTLPSGKGS</sequence>
<dbReference type="NCBIfam" id="TIGR03919">
    <property type="entry name" value="T7SS_EccB"/>
    <property type="match status" value="1"/>
</dbReference>
<dbReference type="EMBL" id="JBHSPU010000014">
    <property type="protein sequence ID" value="MFC5914554.1"/>
    <property type="molecule type" value="Genomic_DNA"/>
</dbReference>